<reference evidence="3" key="1">
    <citation type="submission" date="2019-12" db="EMBL/GenBank/DDBJ databases">
        <authorList>
            <person name="Scholes J."/>
        </authorList>
    </citation>
    <scope>NUCLEOTIDE SEQUENCE</scope>
</reference>
<dbReference type="GO" id="GO:0015030">
    <property type="term" value="C:Cajal body"/>
    <property type="evidence" value="ECO:0007669"/>
    <property type="project" value="TreeGrafter"/>
</dbReference>
<feature type="compositionally biased region" description="Basic residues" evidence="1">
    <location>
        <begin position="11"/>
        <end position="34"/>
    </location>
</feature>
<feature type="compositionally biased region" description="Basic and acidic residues" evidence="1">
    <location>
        <begin position="35"/>
        <end position="54"/>
    </location>
</feature>
<dbReference type="GO" id="GO:0000387">
    <property type="term" value="P:spliceosomal snRNP assembly"/>
    <property type="evidence" value="ECO:0007669"/>
    <property type="project" value="TreeGrafter"/>
</dbReference>
<name>A0A9N7RJU4_STRHE</name>
<feature type="region of interest" description="Disordered" evidence="1">
    <location>
        <begin position="172"/>
        <end position="223"/>
    </location>
</feature>
<organism evidence="3 4">
    <name type="scientific">Striga hermonthica</name>
    <name type="common">Purple witchweed</name>
    <name type="synonym">Buchnera hermonthica</name>
    <dbReference type="NCBI Taxonomy" id="68872"/>
    <lineage>
        <taxon>Eukaryota</taxon>
        <taxon>Viridiplantae</taxon>
        <taxon>Streptophyta</taxon>
        <taxon>Embryophyta</taxon>
        <taxon>Tracheophyta</taxon>
        <taxon>Spermatophyta</taxon>
        <taxon>Magnoliopsida</taxon>
        <taxon>eudicotyledons</taxon>
        <taxon>Gunneridae</taxon>
        <taxon>Pentapetalae</taxon>
        <taxon>asterids</taxon>
        <taxon>lamiids</taxon>
        <taxon>Lamiales</taxon>
        <taxon>Orobanchaceae</taxon>
        <taxon>Buchnereae</taxon>
        <taxon>Striga</taxon>
    </lineage>
</organism>
<evidence type="ECO:0000256" key="1">
    <source>
        <dbReference type="SAM" id="MobiDB-lite"/>
    </source>
</evidence>
<keyword evidence="4" id="KW-1185">Reference proteome</keyword>
<feature type="compositionally biased region" description="Basic and acidic residues" evidence="1">
    <location>
        <begin position="186"/>
        <end position="199"/>
    </location>
</feature>
<feature type="compositionally biased region" description="Polar residues" evidence="1">
    <location>
        <begin position="263"/>
        <end position="285"/>
    </location>
</feature>
<dbReference type="PANTHER" id="PTHR15197:SF0">
    <property type="entry name" value="COILIN"/>
    <property type="match status" value="1"/>
</dbReference>
<evidence type="ECO:0000313" key="3">
    <source>
        <dbReference type="EMBL" id="CAA0833723.1"/>
    </source>
</evidence>
<gene>
    <name evidence="3" type="ORF">SHERM_28981</name>
</gene>
<evidence type="ECO:0000313" key="4">
    <source>
        <dbReference type="Proteomes" id="UP001153555"/>
    </source>
</evidence>
<dbReference type="OrthoDB" id="74813at2759"/>
<evidence type="ECO:0000259" key="2">
    <source>
        <dbReference type="Pfam" id="PF23086"/>
    </source>
</evidence>
<feature type="region of interest" description="Disordered" evidence="1">
    <location>
        <begin position="1"/>
        <end position="137"/>
    </location>
</feature>
<dbReference type="GO" id="GO:0030619">
    <property type="term" value="F:U1 snRNA binding"/>
    <property type="evidence" value="ECO:0007669"/>
    <property type="project" value="TreeGrafter"/>
</dbReference>
<comment type="caution">
    <text evidence="3">The sequence shown here is derived from an EMBL/GenBank/DDBJ whole genome shotgun (WGS) entry which is preliminary data.</text>
</comment>
<proteinExistence type="predicted"/>
<feature type="compositionally biased region" description="Basic residues" evidence="1">
    <location>
        <begin position="125"/>
        <end position="137"/>
    </location>
</feature>
<feature type="region of interest" description="Disordered" evidence="1">
    <location>
        <begin position="326"/>
        <end position="362"/>
    </location>
</feature>
<sequence length="623" mass="69949">MIEEDEVKSKAVSKSRKRKAPEKLGGSKKKKRRAKATEDIADDGHKEKNEKPILDEDIAGKNSLSHVEKKDEASDEDNVEKNEETAELNFKSHSPVPCITRNDKIQESEEDVEDGEIVRTETKKHPSRSARRKAKKRQWIKAMAKLQKNNATCESESFRNWIEDQAKTKRKMVTSQVHGQQKWKKYRSDAERNEVDDQPKGLLHWKQSPQENWSFKGKKHYRRKQDDNFLKQQNQNGGMLDQSAQIVELEPNGKLEVAHEQLGENNGGVQEQSKQNCDAQKLSNPDSDEENEVVPIVIRPGHIRFEPLEKDQAVEQAQVPPVTVQWNGITSKKKGQQWGKEKRSFNPRNDYKSSNKEDTEIVNNEKEKQPDIGVDFDKLPPLTCMPKEGDLIAYRVVELSSTWTPEISGFRVGKVSWCNIGSNQLMLVPEPDYPIVSQKADDEDVQLHNSIYNEDGSLEIDFASLLDARILKNGNSVPANETLCQSNEGSLGIEHTAQAVSPGSNDKKTAEPSPENGGVDIWEQLGQALSAKKEQLSSENRWGKTPKKVQPPPENGWGTNAKKVQVSSPRSGCWGKKARKLQSSQDNALGKQNSSGGKPWSYKGLRGGGLGATMAILRSKQDV</sequence>
<feature type="region of interest" description="Disordered" evidence="1">
    <location>
        <begin position="258"/>
        <end position="292"/>
    </location>
</feature>
<dbReference type="InterPro" id="IPR056398">
    <property type="entry name" value="Tudor_Coilin"/>
</dbReference>
<dbReference type="GO" id="GO:0030620">
    <property type="term" value="F:U2 snRNA binding"/>
    <property type="evidence" value="ECO:0007669"/>
    <property type="project" value="TreeGrafter"/>
</dbReference>
<feature type="domain" description="Coilin tudor" evidence="2">
    <location>
        <begin position="374"/>
        <end position="473"/>
    </location>
</feature>
<dbReference type="PANTHER" id="PTHR15197">
    <property type="entry name" value="COILIN P80"/>
    <property type="match status" value="1"/>
</dbReference>
<accession>A0A9N7RJU4</accession>
<protein>
    <submittedName>
        <fullName evidence="3">Sphere organelles protein-related</fullName>
    </submittedName>
</protein>
<feature type="compositionally biased region" description="Polar residues" evidence="1">
    <location>
        <begin position="581"/>
        <end position="596"/>
    </location>
</feature>
<dbReference type="InterPro" id="IPR024822">
    <property type="entry name" value="Coilin"/>
</dbReference>
<dbReference type="Pfam" id="PF23086">
    <property type="entry name" value="Tudor_Coilin"/>
    <property type="match status" value="1"/>
</dbReference>
<dbReference type="Proteomes" id="UP001153555">
    <property type="component" value="Unassembled WGS sequence"/>
</dbReference>
<dbReference type="AlphaFoldDB" id="A0A9N7RJU4"/>
<feature type="region of interest" description="Disordered" evidence="1">
    <location>
        <begin position="498"/>
        <end position="609"/>
    </location>
</feature>
<feature type="compositionally biased region" description="Basic and acidic residues" evidence="1">
    <location>
        <begin position="339"/>
        <end position="362"/>
    </location>
</feature>
<dbReference type="EMBL" id="CACSLK010027840">
    <property type="protein sequence ID" value="CAA0833723.1"/>
    <property type="molecule type" value="Genomic_DNA"/>
</dbReference>